<dbReference type="OrthoDB" id="1666382at2759"/>
<accession>A0A371F4R2</accession>
<evidence type="ECO:0000313" key="2">
    <source>
        <dbReference type="Proteomes" id="UP000257109"/>
    </source>
</evidence>
<proteinExistence type="predicted"/>
<organism evidence="1 2">
    <name type="scientific">Mucuna pruriens</name>
    <name type="common">Velvet bean</name>
    <name type="synonym">Dolichos pruriens</name>
    <dbReference type="NCBI Taxonomy" id="157652"/>
    <lineage>
        <taxon>Eukaryota</taxon>
        <taxon>Viridiplantae</taxon>
        <taxon>Streptophyta</taxon>
        <taxon>Embryophyta</taxon>
        <taxon>Tracheophyta</taxon>
        <taxon>Spermatophyta</taxon>
        <taxon>Magnoliopsida</taxon>
        <taxon>eudicotyledons</taxon>
        <taxon>Gunneridae</taxon>
        <taxon>Pentapetalae</taxon>
        <taxon>rosids</taxon>
        <taxon>fabids</taxon>
        <taxon>Fabales</taxon>
        <taxon>Fabaceae</taxon>
        <taxon>Papilionoideae</taxon>
        <taxon>50 kb inversion clade</taxon>
        <taxon>NPAAA clade</taxon>
        <taxon>indigoferoid/millettioid clade</taxon>
        <taxon>Phaseoleae</taxon>
        <taxon>Mucuna</taxon>
    </lineage>
</organism>
<comment type="caution">
    <text evidence="1">The sequence shown here is derived from an EMBL/GenBank/DDBJ whole genome shotgun (WGS) entry which is preliminary data.</text>
</comment>
<evidence type="ECO:0000313" key="1">
    <source>
        <dbReference type="EMBL" id="RDX73259.1"/>
    </source>
</evidence>
<keyword evidence="2" id="KW-1185">Reference proteome</keyword>
<gene>
    <name evidence="1" type="ORF">CR513_47162</name>
</gene>
<name>A0A371F4R2_MUCPR</name>
<dbReference type="AlphaFoldDB" id="A0A371F4R2"/>
<protein>
    <submittedName>
        <fullName evidence="1">Uncharacterized protein</fullName>
    </submittedName>
</protein>
<sequence>MATLLPIIEIKIMLSMLNGKSKMHNSCLGFHRCLESSTLPDCHNNVGLLEETRQFHIITFNHDSLFISDFCSQFMNLWAKYADIIYASLNFKGLSSIQIVHETTKRDQFHMKLRSSFESIWSNLMHKDLIPSLDVCLNDLLCEEQRLLTKSIIEE</sequence>
<dbReference type="EMBL" id="QJKJ01010586">
    <property type="protein sequence ID" value="RDX73259.1"/>
    <property type="molecule type" value="Genomic_DNA"/>
</dbReference>
<reference evidence="1" key="1">
    <citation type="submission" date="2018-05" db="EMBL/GenBank/DDBJ databases">
        <title>Draft genome of Mucuna pruriens seed.</title>
        <authorList>
            <person name="Nnadi N.E."/>
            <person name="Vos R."/>
            <person name="Hasami M.H."/>
            <person name="Devisetty U.K."/>
            <person name="Aguiy J.C."/>
        </authorList>
    </citation>
    <scope>NUCLEOTIDE SEQUENCE [LARGE SCALE GENOMIC DNA]</scope>
    <source>
        <strain evidence="1">JCA_2017</strain>
    </source>
</reference>
<feature type="non-terminal residue" evidence="1">
    <location>
        <position position="1"/>
    </location>
</feature>
<dbReference type="Proteomes" id="UP000257109">
    <property type="component" value="Unassembled WGS sequence"/>
</dbReference>